<dbReference type="EMBL" id="CP002559">
    <property type="protein sequence ID" value="ADZ08029.1"/>
    <property type="molecule type" value="Genomic_DNA"/>
</dbReference>
<dbReference type="InterPro" id="IPR050313">
    <property type="entry name" value="Carb_Metab_HTH_regulators"/>
</dbReference>
<reference evidence="5 6" key="1">
    <citation type="journal article" date="2011" name="J. Bacteriol.">
        <title>Complete genome sequencing of Lactobacillus acidophilus 30SC, isolated from swine intestine.</title>
        <authorList>
            <person name="Oh S."/>
            <person name="Roh H."/>
            <person name="Ko H.J."/>
            <person name="Kim S."/>
            <person name="Kim K.H."/>
            <person name="Lee S.E."/>
            <person name="Chang I.S."/>
            <person name="Kim S."/>
            <person name="Choi I.G."/>
        </authorList>
    </citation>
    <scope>NUCLEOTIDE SEQUENCE [LARGE SCALE GENOMIC DNA]</scope>
    <source>
        <strain evidence="5 6">30SC</strain>
    </source>
</reference>
<proteinExistence type="predicted"/>
<evidence type="ECO:0000256" key="2">
    <source>
        <dbReference type="ARBA" id="ARBA00023125"/>
    </source>
</evidence>
<sequence length="229" mass="25358">MLTQERQSLIEDYVNQHELCRVSELCDLTDTSESTIRRDLIQMEKNGILKRVHGGAQSVKNFSRDVSQNVRFSLNHEVKISIAKYAAEHFVHQGDNVFIDAGTTTYEMVPFLADIPNVKIITNGVETALCSLNHGIKTFLIGGEVKDDTHAVIGQIALSQIKAMNFSASFVGANGIEANGNLTTPDPEEAAVKTAEIKQARHAYVLADNTKIGERNFLPYSLILKTLLW</sequence>
<keyword evidence="2" id="KW-0238">DNA-binding</keyword>
<dbReference type="PROSITE" id="PS00894">
    <property type="entry name" value="HTH_DEOR_1"/>
    <property type="match status" value="1"/>
</dbReference>
<dbReference type="InterPro" id="IPR018356">
    <property type="entry name" value="Tscrpt_reg_HTH_DeoR_CS"/>
</dbReference>
<keyword evidence="1" id="KW-0805">Transcription regulation</keyword>
<dbReference type="Gene3D" id="1.10.10.10">
    <property type="entry name" value="Winged helix-like DNA-binding domain superfamily/Winged helix DNA-binding domain"/>
    <property type="match status" value="1"/>
</dbReference>
<dbReference type="Gene3D" id="3.40.50.1360">
    <property type="match status" value="1"/>
</dbReference>
<evidence type="ECO:0000313" key="6">
    <source>
        <dbReference type="Proteomes" id="UP000007491"/>
    </source>
</evidence>
<organism evidence="5 6">
    <name type="scientific">Lactobacillus amylovorus</name>
    <dbReference type="NCBI Taxonomy" id="1604"/>
    <lineage>
        <taxon>Bacteria</taxon>
        <taxon>Bacillati</taxon>
        <taxon>Bacillota</taxon>
        <taxon>Bacilli</taxon>
        <taxon>Lactobacillales</taxon>
        <taxon>Lactobacillaceae</taxon>
        <taxon>Lactobacillus</taxon>
    </lineage>
</organism>
<keyword evidence="3" id="KW-0804">Transcription</keyword>
<dbReference type="PANTHER" id="PTHR30363:SF56">
    <property type="entry name" value="TRANSCRIPTIONAL REGULATOR, DEOR FAMILY"/>
    <property type="match status" value="1"/>
</dbReference>
<dbReference type="STRING" id="1604.LAC30SC_09650"/>
<dbReference type="InterPro" id="IPR014036">
    <property type="entry name" value="DeoR-like_C"/>
</dbReference>
<name>F0TH35_LACAM</name>
<evidence type="ECO:0000256" key="1">
    <source>
        <dbReference type="ARBA" id="ARBA00023015"/>
    </source>
</evidence>
<dbReference type="InterPro" id="IPR036388">
    <property type="entry name" value="WH-like_DNA-bd_sf"/>
</dbReference>
<dbReference type="Pfam" id="PF08220">
    <property type="entry name" value="HTH_DeoR"/>
    <property type="match status" value="1"/>
</dbReference>
<dbReference type="AlphaFoldDB" id="F0TH35"/>
<dbReference type="GO" id="GO:0003677">
    <property type="term" value="F:DNA binding"/>
    <property type="evidence" value="ECO:0007669"/>
    <property type="project" value="UniProtKB-KW"/>
</dbReference>
<dbReference type="Pfam" id="PF00455">
    <property type="entry name" value="DeoRC"/>
    <property type="match status" value="1"/>
</dbReference>
<dbReference type="HOGENOM" id="CLU_060699_1_3_9"/>
<evidence type="ECO:0000259" key="4">
    <source>
        <dbReference type="PROSITE" id="PS51000"/>
    </source>
</evidence>
<dbReference type="SUPFAM" id="SSF100950">
    <property type="entry name" value="NagB/RpiA/CoA transferase-like"/>
    <property type="match status" value="1"/>
</dbReference>
<reference key="2">
    <citation type="submission" date="2011-02" db="EMBL/GenBank/DDBJ databases">
        <authorList>
            <person name="Roh H."/>
            <person name="Ko H.-J."/>
            <person name="Kim S.-H."/>
            <person name="Choi I.-G."/>
            <person name="Oh S."/>
        </authorList>
    </citation>
    <scope>NUCLEOTIDE SEQUENCE</scope>
    <source>
        <strain>30SC</strain>
    </source>
</reference>
<dbReference type="GO" id="GO:0003700">
    <property type="term" value="F:DNA-binding transcription factor activity"/>
    <property type="evidence" value="ECO:0007669"/>
    <property type="project" value="InterPro"/>
</dbReference>
<gene>
    <name evidence="5" type="ordered locus">LAC30SC_09650</name>
</gene>
<accession>F0TH35</accession>
<dbReference type="PRINTS" id="PR00037">
    <property type="entry name" value="HTHLACR"/>
</dbReference>
<dbReference type="SMART" id="SM01134">
    <property type="entry name" value="DeoRC"/>
    <property type="match status" value="1"/>
</dbReference>
<dbReference type="InterPro" id="IPR036390">
    <property type="entry name" value="WH_DNA-bd_sf"/>
</dbReference>
<feature type="domain" description="HTH deoR-type" evidence="4">
    <location>
        <begin position="3"/>
        <end position="58"/>
    </location>
</feature>
<evidence type="ECO:0000256" key="3">
    <source>
        <dbReference type="ARBA" id="ARBA00023163"/>
    </source>
</evidence>
<dbReference type="Proteomes" id="UP000007491">
    <property type="component" value="Chromosome"/>
</dbReference>
<dbReference type="InterPro" id="IPR037171">
    <property type="entry name" value="NagB/RpiA_transferase-like"/>
</dbReference>
<dbReference type="KEGG" id="lai:LAC30SC_09650"/>
<dbReference type="PROSITE" id="PS51000">
    <property type="entry name" value="HTH_DEOR_2"/>
    <property type="match status" value="1"/>
</dbReference>
<evidence type="ECO:0000313" key="5">
    <source>
        <dbReference type="EMBL" id="ADZ08029.1"/>
    </source>
</evidence>
<dbReference type="InterPro" id="IPR001034">
    <property type="entry name" value="DeoR_HTH"/>
</dbReference>
<protein>
    <submittedName>
        <fullName evidence="5">Repressor of fructose operon</fullName>
    </submittedName>
</protein>
<dbReference type="SUPFAM" id="SSF46785">
    <property type="entry name" value="Winged helix' DNA-binding domain"/>
    <property type="match status" value="1"/>
</dbReference>
<dbReference type="SMART" id="SM00420">
    <property type="entry name" value="HTH_DEOR"/>
    <property type="match status" value="1"/>
</dbReference>
<dbReference type="PANTHER" id="PTHR30363">
    <property type="entry name" value="HTH-TYPE TRANSCRIPTIONAL REGULATOR SRLR-RELATED"/>
    <property type="match status" value="1"/>
</dbReference>